<dbReference type="EMBL" id="JAHRIO010022725">
    <property type="protein sequence ID" value="MEQ2166122.1"/>
    <property type="molecule type" value="Genomic_DNA"/>
</dbReference>
<reference evidence="1 2" key="1">
    <citation type="submission" date="2021-06" db="EMBL/GenBank/DDBJ databases">
        <authorList>
            <person name="Palmer J.M."/>
        </authorList>
    </citation>
    <scope>NUCLEOTIDE SEQUENCE [LARGE SCALE GENOMIC DNA]</scope>
    <source>
        <strain evidence="1 2">GA_2019</strain>
        <tissue evidence="1">Muscle</tissue>
    </source>
</reference>
<dbReference type="Proteomes" id="UP001476798">
    <property type="component" value="Unassembled WGS sequence"/>
</dbReference>
<comment type="caution">
    <text evidence="1">The sequence shown here is derived from an EMBL/GenBank/DDBJ whole genome shotgun (WGS) entry which is preliminary data.</text>
</comment>
<sequence>MAGMKTTSLLLKPRFDYATDFPLKQPGIGLPCEAEECDLPVAGAHPLVPPPVCQSRGTVPDCHVILKRRVSPTTSRGFRYSGRISSTPKALPPLSFLPTLMTSAWVMSKSNSESIVSTSTREGMTVGLRRSSKDSFALPILYQHFVKCYTGLFSAPLE</sequence>
<keyword evidence="2" id="KW-1185">Reference proteome</keyword>
<evidence type="ECO:0000313" key="2">
    <source>
        <dbReference type="Proteomes" id="UP001476798"/>
    </source>
</evidence>
<proteinExistence type="predicted"/>
<protein>
    <submittedName>
        <fullName evidence="1">Uncharacterized protein</fullName>
    </submittedName>
</protein>
<evidence type="ECO:0000313" key="1">
    <source>
        <dbReference type="EMBL" id="MEQ2166122.1"/>
    </source>
</evidence>
<gene>
    <name evidence="1" type="ORF">GOODEAATRI_024440</name>
</gene>
<name>A0ABV0N799_9TELE</name>
<organism evidence="1 2">
    <name type="scientific">Goodea atripinnis</name>
    <dbReference type="NCBI Taxonomy" id="208336"/>
    <lineage>
        <taxon>Eukaryota</taxon>
        <taxon>Metazoa</taxon>
        <taxon>Chordata</taxon>
        <taxon>Craniata</taxon>
        <taxon>Vertebrata</taxon>
        <taxon>Euteleostomi</taxon>
        <taxon>Actinopterygii</taxon>
        <taxon>Neopterygii</taxon>
        <taxon>Teleostei</taxon>
        <taxon>Neoteleostei</taxon>
        <taxon>Acanthomorphata</taxon>
        <taxon>Ovalentaria</taxon>
        <taxon>Atherinomorphae</taxon>
        <taxon>Cyprinodontiformes</taxon>
        <taxon>Goodeidae</taxon>
        <taxon>Goodea</taxon>
    </lineage>
</organism>
<accession>A0ABV0N799</accession>